<dbReference type="GO" id="GO:0010181">
    <property type="term" value="F:FMN binding"/>
    <property type="evidence" value="ECO:0007669"/>
    <property type="project" value="InterPro"/>
</dbReference>
<dbReference type="PIRSF" id="PIRSF005243">
    <property type="entry name" value="ROO"/>
    <property type="match status" value="1"/>
</dbReference>
<dbReference type="OrthoDB" id="6433at2157"/>
<evidence type="ECO:0000313" key="2">
    <source>
        <dbReference type="EMBL" id="PWB86172.1"/>
    </source>
</evidence>
<dbReference type="EMBL" id="MZGU01000004">
    <property type="protein sequence ID" value="PWB86172.1"/>
    <property type="molecule type" value="Genomic_DNA"/>
</dbReference>
<dbReference type="PROSITE" id="PS50902">
    <property type="entry name" value="FLAVODOXIN_LIKE"/>
    <property type="match status" value="1"/>
</dbReference>
<accession>A0A2U1S7X5</accession>
<dbReference type="GO" id="GO:0046872">
    <property type="term" value="F:metal ion binding"/>
    <property type="evidence" value="ECO:0007669"/>
    <property type="project" value="InterPro"/>
</dbReference>
<dbReference type="SUPFAM" id="SSF56281">
    <property type="entry name" value="Metallo-hydrolase/oxidoreductase"/>
    <property type="match status" value="1"/>
</dbReference>
<dbReference type="InterPro" id="IPR045761">
    <property type="entry name" value="ODP_dom"/>
</dbReference>
<keyword evidence="2" id="KW-0560">Oxidoreductase</keyword>
<dbReference type="Gene3D" id="3.40.50.360">
    <property type="match status" value="1"/>
</dbReference>
<dbReference type="RefSeq" id="WP_116669806.1">
    <property type="nucleotide sequence ID" value="NZ_MZGU01000004.1"/>
</dbReference>
<evidence type="ECO:0000259" key="1">
    <source>
        <dbReference type="PROSITE" id="PS50902"/>
    </source>
</evidence>
<organism evidence="2 3">
    <name type="scientific">Methanobrevibacter woesei</name>
    <dbReference type="NCBI Taxonomy" id="190976"/>
    <lineage>
        <taxon>Archaea</taxon>
        <taxon>Methanobacteriati</taxon>
        <taxon>Methanobacteriota</taxon>
        <taxon>Methanomada group</taxon>
        <taxon>Methanobacteria</taxon>
        <taxon>Methanobacteriales</taxon>
        <taxon>Methanobacteriaceae</taxon>
        <taxon>Methanobrevibacter</taxon>
    </lineage>
</organism>
<reference evidence="2 3" key="1">
    <citation type="submission" date="2017-03" db="EMBL/GenBank/DDBJ databases">
        <title>Genome sequence of Methanobrevibacter wosei.</title>
        <authorList>
            <person name="Poehlein A."/>
            <person name="Seedorf H."/>
            <person name="Daniel R."/>
        </authorList>
    </citation>
    <scope>NUCLEOTIDE SEQUENCE [LARGE SCALE GENOMIC DNA]</scope>
    <source>
        <strain evidence="2 3">DSM 11979</strain>
    </source>
</reference>
<dbReference type="Gene3D" id="3.60.15.10">
    <property type="entry name" value="Ribonuclease Z/Hydroxyacylglutathione hydrolase-like"/>
    <property type="match status" value="1"/>
</dbReference>
<keyword evidence="3" id="KW-1185">Reference proteome</keyword>
<dbReference type="InterPro" id="IPR001279">
    <property type="entry name" value="Metallo-B-lactamas"/>
</dbReference>
<dbReference type="Pfam" id="PF19583">
    <property type="entry name" value="ODP"/>
    <property type="match status" value="1"/>
</dbReference>
<name>A0A2U1S7X5_9EURY</name>
<dbReference type="InterPro" id="IPR029039">
    <property type="entry name" value="Flavoprotein-like_sf"/>
</dbReference>
<dbReference type="GO" id="GO:0016491">
    <property type="term" value="F:oxidoreductase activity"/>
    <property type="evidence" value="ECO:0007669"/>
    <property type="project" value="UniProtKB-KW"/>
</dbReference>
<dbReference type="Proteomes" id="UP000245577">
    <property type="component" value="Unassembled WGS sequence"/>
</dbReference>
<dbReference type="InterPro" id="IPR036866">
    <property type="entry name" value="RibonucZ/Hydroxyglut_hydro"/>
</dbReference>
<dbReference type="EC" id="1.-.-.-" evidence="2"/>
<comment type="caution">
    <text evidence="2">The sequence shown here is derived from an EMBL/GenBank/DDBJ whole genome shotgun (WGS) entry which is preliminary data.</text>
</comment>
<dbReference type="AlphaFoldDB" id="A0A2U1S7X5"/>
<protein>
    <submittedName>
        <fullName evidence="2">Nitric oxide reductase</fullName>
        <ecNumber evidence="2">1.-.-.-</ecNumber>
    </submittedName>
</protein>
<dbReference type="InterPro" id="IPR016440">
    <property type="entry name" value="Rubredoxin-O_OxRdtase"/>
</dbReference>
<evidence type="ECO:0000313" key="3">
    <source>
        <dbReference type="Proteomes" id="UP000245577"/>
    </source>
</evidence>
<dbReference type="GO" id="GO:0009055">
    <property type="term" value="F:electron transfer activity"/>
    <property type="evidence" value="ECO:0007669"/>
    <property type="project" value="InterPro"/>
</dbReference>
<dbReference type="Pfam" id="PF00258">
    <property type="entry name" value="Flavodoxin_1"/>
    <property type="match status" value="1"/>
</dbReference>
<dbReference type="CDD" id="cd07709">
    <property type="entry name" value="flavodiiron_proteins_MBL-fold"/>
    <property type="match status" value="1"/>
</dbReference>
<feature type="domain" description="Flavodoxin-like" evidence="1">
    <location>
        <begin position="260"/>
        <end position="401"/>
    </location>
</feature>
<dbReference type="InterPro" id="IPR008254">
    <property type="entry name" value="Flavodoxin/NO_synth"/>
</dbReference>
<proteinExistence type="predicted"/>
<dbReference type="SUPFAM" id="SSF52218">
    <property type="entry name" value="Flavoproteins"/>
    <property type="match status" value="1"/>
</dbReference>
<dbReference type="SMART" id="SM00849">
    <property type="entry name" value="Lactamase_B"/>
    <property type="match status" value="1"/>
</dbReference>
<gene>
    <name evidence="2" type="primary">fprA_1</name>
    <name evidence="2" type="ORF">MBBWO_10260</name>
</gene>
<dbReference type="PANTHER" id="PTHR43717">
    <property type="entry name" value="ANAEROBIC NITRIC OXIDE REDUCTASE FLAVORUBREDOXIN"/>
    <property type="match status" value="1"/>
</dbReference>
<dbReference type="PANTHER" id="PTHR43717:SF1">
    <property type="entry name" value="ANAEROBIC NITRIC OXIDE REDUCTASE FLAVORUBREDOXIN"/>
    <property type="match status" value="1"/>
</dbReference>
<sequence>MKADAKKIVDGVYWVGVLDWDLRDYHGYKLNGTTYNCYLVFGEEKVALIDNVYPGTSAQLWGRVRDAFEQEGREFKIDVIIQNHIENDHSGSLVEFVKKFPDVDVYCSQMAVAGLKSHLPSLSDFDFKTVSTGDSVDLGGKTLSFVQAPMLHWPDSMFTLIEEDGILCSNDAFGQHICLSERFDYEVDEAILMASAQKFYANLITPSSGLYLLKMKELGDLDLVSKVKMIAPSHGQIWTEPAKIIGKYNEWASGKCKDKVTLVYDTMHHSTTKMAQAMAEGIMSAGFEVKMYYLHEDDRSDLVTDILDSKAVCIGSPTVMNNPYPSLGDTIYYLTALNFAATTYKKQAVIFGSKGWGGGATNKLETDLTAAGFEIFDKFDTIYIPTEDVYDKCYDIGKSLVESLKED</sequence>